<gene>
    <name evidence="1" type="ORF">I4F81_000013</name>
</gene>
<organism evidence="1 2">
    <name type="scientific">Pyropia yezoensis</name>
    <name type="common">Susabi-nori</name>
    <name type="synonym">Porphyra yezoensis</name>
    <dbReference type="NCBI Taxonomy" id="2788"/>
    <lineage>
        <taxon>Eukaryota</taxon>
        <taxon>Rhodophyta</taxon>
        <taxon>Bangiophyceae</taxon>
        <taxon>Bangiales</taxon>
        <taxon>Bangiaceae</taxon>
        <taxon>Pyropia</taxon>
    </lineage>
</organism>
<reference evidence="1" key="1">
    <citation type="submission" date="2019-11" db="EMBL/GenBank/DDBJ databases">
        <title>Nori genome reveals adaptations in red seaweeds to the harsh intertidal environment.</title>
        <authorList>
            <person name="Wang D."/>
            <person name="Mao Y."/>
        </authorList>
    </citation>
    <scope>NUCLEOTIDE SEQUENCE</scope>
    <source>
        <tissue evidence="1">Gametophyte</tissue>
    </source>
</reference>
<accession>A0ACC3BI02</accession>
<comment type="caution">
    <text evidence="1">The sequence shown here is derived from an EMBL/GenBank/DDBJ whole genome shotgun (WGS) entry which is preliminary data.</text>
</comment>
<keyword evidence="2" id="KW-1185">Reference proteome</keyword>
<dbReference type="EMBL" id="CM020618">
    <property type="protein sequence ID" value="KAK1857394.1"/>
    <property type="molecule type" value="Genomic_DNA"/>
</dbReference>
<evidence type="ECO:0000313" key="1">
    <source>
        <dbReference type="EMBL" id="KAK1857394.1"/>
    </source>
</evidence>
<name>A0ACC3BI02_PYRYE</name>
<dbReference type="Proteomes" id="UP000798662">
    <property type="component" value="Chromosome 1"/>
</dbReference>
<sequence>MTRKVVVAVDGDTPQAVALLGLGVENLTLCGVAAPVKDEDARYVVADAEAGDTVTPAGDSDASHADADAEAGDGGGAAPAPSDVVVSILHAMLPSQVPDWGFYPLYQADKLWAAIHAEDQRRAAAAAGALREHAARLHLPAKVITLPGDPRSVVADFVDAARADLLVVGSRGLSGMRKLLLGSVSSYLVSHVGCSVVVYRQAKEEGADGVGGVARGGMGGEFLCP</sequence>
<proteinExistence type="predicted"/>
<evidence type="ECO:0000313" key="2">
    <source>
        <dbReference type="Proteomes" id="UP000798662"/>
    </source>
</evidence>
<protein>
    <submittedName>
        <fullName evidence="1">Uncharacterized protein</fullName>
    </submittedName>
</protein>